<comment type="subcellular location">
    <subcellularLocation>
        <location evidence="1">Membrane</location>
    </subcellularLocation>
</comment>
<keyword evidence="4 5" id="KW-0472">Membrane</keyword>
<dbReference type="Proteomes" id="UP001603857">
    <property type="component" value="Unassembled WGS sequence"/>
</dbReference>
<accession>A0ABD1L1B8</accession>
<evidence type="ECO:0000256" key="5">
    <source>
        <dbReference type="SAM" id="Phobius"/>
    </source>
</evidence>
<name>A0ABD1L1B8_9FABA</name>
<dbReference type="AlphaFoldDB" id="A0ABD1L1B8"/>
<evidence type="ECO:0000256" key="1">
    <source>
        <dbReference type="ARBA" id="ARBA00004370"/>
    </source>
</evidence>
<feature type="transmembrane region" description="Helical" evidence="5">
    <location>
        <begin position="32"/>
        <end position="53"/>
    </location>
</feature>
<dbReference type="PANTHER" id="PTHR13533">
    <property type="entry name" value="N-ACETYLNEURAMINATE 9-O-ACETYLTRANSFERASE"/>
    <property type="match status" value="1"/>
</dbReference>
<dbReference type="PANTHER" id="PTHR13533:SF31">
    <property type="entry name" value="PROTEIN ALTERED XYLOGLUCAN 9"/>
    <property type="match status" value="1"/>
</dbReference>
<keyword evidence="3 5" id="KW-1133">Transmembrane helix</keyword>
<evidence type="ECO:0000313" key="6">
    <source>
        <dbReference type="EMBL" id="KAL2317309.1"/>
    </source>
</evidence>
<dbReference type="GO" id="GO:0016020">
    <property type="term" value="C:membrane"/>
    <property type="evidence" value="ECO:0007669"/>
    <property type="project" value="UniProtKB-SubCell"/>
</dbReference>
<comment type="caution">
    <text evidence="6">The sequence shown here is derived from an EMBL/GenBank/DDBJ whole genome shotgun (WGS) entry which is preliminary data.</text>
</comment>
<gene>
    <name evidence="6" type="ORF">Fmac_031185</name>
</gene>
<protein>
    <recommendedName>
        <fullName evidence="8">PC-Esterase</fullName>
    </recommendedName>
</protein>
<feature type="transmembrane region" description="Helical" evidence="5">
    <location>
        <begin position="6"/>
        <end position="25"/>
    </location>
</feature>
<proteinExistence type="predicted"/>
<dbReference type="GO" id="GO:0045492">
    <property type="term" value="P:xylan biosynthetic process"/>
    <property type="evidence" value="ECO:0007669"/>
    <property type="project" value="UniProtKB-ARBA"/>
</dbReference>
<organism evidence="6 7">
    <name type="scientific">Flemingia macrophylla</name>
    <dbReference type="NCBI Taxonomy" id="520843"/>
    <lineage>
        <taxon>Eukaryota</taxon>
        <taxon>Viridiplantae</taxon>
        <taxon>Streptophyta</taxon>
        <taxon>Embryophyta</taxon>
        <taxon>Tracheophyta</taxon>
        <taxon>Spermatophyta</taxon>
        <taxon>Magnoliopsida</taxon>
        <taxon>eudicotyledons</taxon>
        <taxon>Gunneridae</taxon>
        <taxon>Pentapetalae</taxon>
        <taxon>rosids</taxon>
        <taxon>fabids</taxon>
        <taxon>Fabales</taxon>
        <taxon>Fabaceae</taxon>
        <taxon>Papilionoideae</taxon>
        <taxon>50 kb inversion clade</taxon>
        <taxon>NPAAA clade</taxon>
        <taxon>indigoferoid/millettioid clade</taxon>
        <taxon>Phaseoleae</taxon>
        <taxon>Flemingia</taxon>
    </lineage>
</organism>
<keyword evidence="2 5" id="KW-0812">Transmembrane</keyword>
<sequence>MLGAVQLGLLAACVVLFVPMGMAGWHLSRNKVLFFSGALFITLAVGVHLTPYFPSVSDFVTSVSSSSVDVVVDDRDSCVSLLHEIVWEVRPGRVFDFGQNNNSVNYDKFWSWKESGSVESCEFQRLKRHDVSVLLNGSWVVVAGDSQARIFVLSLLGLVLDSEGMESVRGSLFKRHSDYHTVVDEIGMKLDFIWAPYITNLTNLVAGFKRNRVYPDILVMGSGLWHMLHFTNASEYGVDLGVLRSSVMSLLPVSSEFGNDEAVSVANSVSSPSVRSPAPHLFWLGMPSLVNSMLNTPEKREKMTDKVWGEYEREVQGSGMLRQFGGPFQLLDIGSLSWNCGIRCTDDGMHYDGVVYEAGVHVMLNALLIESHQKL</sequence>
<dbReference type="GO" id="GO:0005794">
    <property type="term" value="C:Golgi apparatus"/>
    <property type="evidence" value="ECO:0007669"/>
    <property type="project" value="UniProtKB-ARBA"/>
</dbReference>
<evidence type="ECO:0000313" key="7">
    <source>
        <dbReference type="Proteomes" id="UP001603857"/>
    </source>
</evidence>
<reference evidence="6 7" key="1">
    <citation type="submission" date="2024-08" db="EMBL/GenBank/DDBJ databases">
        <title>Insights into the chromosomal genome structure of Flemingia macrophylla.</title>
        <authorList>
            <person name="Ding Y."/>
            <person name="Zhao Y."/>
            <person name="Bi W."/>
            <person name="Wu M."/>
            <person name="Zhao G."/>
            <person name="Gong Y."/>
            <person name="Li W."/>
            <person name="Zhang P."/>
        </authorList>
    </citation>
    <scope>NUCLEOTIDE SEQUENCE [LARGE SCALE GENOMIC DNA]</scope>
    <source>
        <strain evidence="6">DYQJB</strain>
        <tissue evidence="6">Leaf</tissue>
    </source>
</reference>
<evidence type="ECO:0000256" key="4">
    <source>
        <dbReference type="ARBA" id="ARBA00023136"/>
    </source>
</evidence>
<evidence type="ECO:0008006" key="8">
    <source>
        <dbReference type="Google" id="ProtNLM"/>
    </source>
</evidence>
<evidence type="ECO:0000256" key="2">
    <source>
        <dbReference type="ARBA" id="ARBA00022692"/>
    </source>
</evidence>
<evidence type="ECO:0000256" key="3">
    <source>
        <dbReference type="ARBA" id="ARBA00022989"/>
    </source>
</evidence>
<dbReference type="EMBL" id="JBGMDY010000011">
    <property type="protein sequence ID" value="KAL2317309.1"/>
    <property type="molecule type" value="Genomic_DNA"/>
</dbReference>
<keyword evidence="7" id="KW-1185">Reference proteome</keyword>